<keyword evidence="11" id="KW-1185">Reference proteome</keyword>
<evidence type="ECO:0000256" key="3">
    <source>
        <dbReference type="ARBA" id="ARBA00018886"/>
    </source>
</evidence>
<dbReference type="InterPro" id="IPR017925">
    <property type="entry name" value="DHFR_CS"/>
</dbReference>
<dbReference type="Pfam" id="PF00186">
    <property type="entry name" value="DHFR_1"/>
    <property type="match status" value="1"/>
</dbReference>
<feature type="domain" description="DHFR" evidence="9">
    <location>
        <begin position="11"/>
        <end position="276"/>
    </location>
</feature>
<dbReference type="PRINTS" id="PR00070">
    <property type="entry name" value="DHFR"/>
</dbReference>
<dbReference type="EMBL" id="JBFXLQ010000001">
    <property type="protein sequence ID" value="KAL2872575.1"/>
    <property type="molecule type" value="Genomic_DNA"/>
</dbReference>
<dbReference type="GeneID" id="98139582"/>
<dbReference type="Proteomes" id="UP001610432">
    <property type="component" value="Unassembled WGS sequence"/>
</dbReference>
<feature type="compositionally biased region" description="Low complexity" evidence="8">
    <location>
        <begin position="63"/>
        <end position="72"/>
    </location>
</feature>
<evidence type="ECO:0000256" key="2">
    <source>
        <dbReference type="ARBA" id="ARBA00012856"/>
    </source>
</evidence>
<evidence type="ECO:0000256" key="4">
    <source>
        <dbReference type="ARBA" id="ARBA00022563"/>
    </source>
</evidence>
<evidence type="ECO:0000256" key="8">
    <source>
        <dbReference type="SAM" id="MobiDB-lite"/>
    </source>
</evidence>
<organism evidence="10 11">
    <name type="scientific">Aspergillus lucknowensis</name>
    <dbReference type="NCBI Taxonomy" id="176173"/>
    <lineage>
        <taxon>Eukaryota</taxon>
        <taxon>Fungi</taxon>
        <taxon>Dikarya</taxon>
        <taxon>Ascomycota</taxon>
        <taxon>Pezizomycotina</taxon>
        <taxon>Eurotiomycetes</taxon>
        <taxon>Eurotiomycetidae</taxon>
        <taxon>Eurotiales</taxon>
        <taxon>Aspergillaceae</taxon>
        <taxon>Aspergillus</taxon>
        <taxon>Aspergillus subgen. Nidulantes</taxon>
    </lineage>
</organism>
<sequence length="280" mass="30079">MPPPTHPLPIPLTLIVATTPVPNPLQNGNLRLGIGLKGTLPWPRIKTDMSFFARVTSRPPPRSAAVAPSNPATPGAGNVRTNAIIMGRKTYDSVPAKLRPLGKRVNVVISRDADGSVRERVGRELEGKRRVQAAAAAAATVKGECEGEGKIEGKTDAFVSSSLEEALGVLDTRAERGEVGGVFVIGGAEIYGASLRLGAGKDGPGRKVRIVMTDVERVDGTGFECDTFFPVDEEDLREQGWRRVSAEEVTEWVGEEVTGQWIEEGDVRVRMVGYERADSL</sequence>
<comment type="similarity">
    <text evidence="7">Belongs to the dihydrofolate reductase family.</text>
</comment>
<dbReference type="InterPro" id="IPR012259">
    <property type="entry name" value="DHFR"/>
</dbReference>
<accession>A0ABR4M7Q5</accession>
<evidence type="ECO:0000256" key="1">
    <source>
        <dbReference type="ARBA" id="ARBA00004903"/>
    </source>
</evidence>
<protein>
    <recommendedName>
        <fullName evidence="3">Dihydrofolate reductase</fullName>
        <ecNumber evidence="2">1.5.1.3</ecNumber>
    </recommendedName>
</protein>
<proteinExistence type="inferred from homology"/>
<keyword evidence="6" id="KW-0560">Oxidoreductase</keyword>
<evidence type="ECO:0000256" key="7">
    <source>
        <dbReference type="RuleBase" id="RU004474"/>
    </source>
</evidence>
<evidence type="ECO:0000256" key="6">
    <source>
        <dbReference type="ARBA" id="ARBA00023002"/>
    </source>
</evidence>
<dbReference type="InterPro" id="IPR001796">
    <property type="entry name" value="DHFR_dom"/>
</dbReference>
<feature type="region of interest" description="Disordered" evidence="8">
    <location>
        <begin position="56"/>
        <end position="79"/>
    </location>
</feature>
<dbReference type="Gene3D" id="3.40.430.10">
    <property type="entry name" value="Dihydrofolate Reductase, subunit A"/>
    <property type="match status" value="1"/>
</dbReference>
<keyword evidence="4" id="KW-0554">One-carbon metabolism</keyword>
<evidence type="ECO:0000256" key="5">
    <source>
        <dbReference type="ARBA" id="ARBA00022857"/>
    </source>
</evidence>
<dbReference type="PROSITE" id="PS51330">
    <property type="entry name" value="DHFR_2"/>
    <property type="match status" value="1"/>
</dbReference>
<dbReference type="CDD" id="cd00209">
    <property type="entry name" value="DHFR"/>
    <property type="match status" value="1"/>
</dbReference>
<evidence type="ECO:0000313" key="11">
    <source>
        <dbReference type="Proteomes" id="UP001610432"/>
    </source>
</evidence>
<keyword evidence="5" id="KW-0521">NADP</keyword>
<dbReference type="RefSeq" id="XP_070891553.1">
    <property type="nucleotide sequence ID" value="XM_071024510.1"/>
</dbReference>
<dbReference type="PANTHER" id="PTHR48069:SF3">
    <property type="entry name" value="DIHYDROFOLATE REDUCTASE"/>
    <property type="match status" value="1"/>
</dbReference>
<dbReference type="InterPro" id="IPR024072">
    <property type="entry name" value="DHFR-like_dom_sf"/>
</dbReference>
<dbReference type="SUPFAM" id="SSF53597">
    <property type="entry name" value="Dihydrofolate reductase-like"/>
    <property type="match status" value="1"/>
</dbReference>
<name>A0ABR4M7Q5_9EURO</name>
<dbReference type="EC" id="1.5.1.3" evidence="2"/>
<dbReference type="PROSITE" id="PS00075">
    <property type="entry name" value="DHFR_1"/>
    <property type="match status" value="1"/>
</dbReference>
<reference evidence="10 11" key="1">
    <citation type="submission" date="2024-07" db="EMBL/GenBank/DDBJ databases">
        <title>Section-level genome sequencing and comparative genomics of Aspergillus sections Usti and Cavernicolus.</title>
        <authorList>
            <consortium name="Lawrence Berkeley National Laboratory"/>
            <person name="Nybo J.L."/>
            <person name="Vesth T.C."/>
            <person name="Theobald S."/>
            <person name="Frisvad J.C."/>
            <person name="Larsen T.O."/>
            <person name="Kjaerboelling I."/>
            <person name="Rothschild-Mancinelli K."/>
            <person name="Lyhne E.K."/>
            <person name="Kogle M.E."/>
            <person name="Barry K."/>
            <person name="Clum A."/>
            <person name="Na H."/>
            <person name="Ledsgaard L."/>
            <person name="Lin J."/>
            <person name="Lipzen A."/>
            <person name="Kuo A."/>
            <person name="Riley R."/>
            <person name="Mondo S."/>
            <person name="Labutti K."/>
            <person name="Haridas S."/>
            <person name="Pangalinan J."/>
            <person name="Salamov A.A."/>
            <person name="Simmons B.A."/>
            <person name="Magnuson J.K."/>
            <person name="Chen J."/>
            <person name="Drula E."/>
            <person name="Henrissat B."/>
            <person name="Wiebenga A."/>
            <person name="Lubbers R.J."/>
            <person name="Gomes A.C."/>
            <person name="Macurrencykelacurrency M.R."/>
            <person name="Stajich J."/>
            <person name="Grigoriev I.V."/>
            <person name="Mortensen U.H."/>
            <person name="De Vries R.P."/>
            <person name="Baker S.E."/>
            <person name="Andersen M.R."/>
        </authorList>
    </citation>
    <scope>NUCLEOTIDE SEQUENCE [LARGE SCALE GENOMIC DNA]</scope>
    <source>
        <strain evidence="10 11">CBS 449.75</strain>
    </source>
</reference>
<gene>
    <name evidence="10" type="ORF">BJX67DRAFT_12878</name>
</gene>
<comment type="pathway">
    <text evidence="1">Cofactor biosynthesis; tetrahydrofolate biosynthesis; 5,6,7,8-tetrahydrofolate from 7,8-dihydrofolate: step 1/1.</text>
</comment>
<evidence type="ECO:0000313" key="10">
    <source>
        <dbReference type="EMBL" id="KAL2872575.1"/>
    </source>
</evidence>
<evidence type="ECO:0000259" key="9">
    <source>
        <dbReference type="PROSITE" id="PS51330"/>
    </source>
</evidence>
<dbReference type="PANTHER" id="PTHR48069">
    <property type="entry name" value="DIHYDROFOLATE REDUCTASE"/>
    <property type="match status" value="1"/>
</dbReference>
<comment type="caution">
    <text evidence="10">The sequence shown here is derived from an EMBL/GenBank/DDBJ whole genome shotgun (WGS) entry which is preliminary data.</text>
</comment>